<evidence type="ECO:0000313" key="4">
    <source>
        <dbReference type="EMBL" id="AJY74358.1"/>
    </source>
</evidence>
<evidence type="ECO:0000313" key="5">
    <source>
        <dbReference type="Proteomes" id="UP000032633"/>
    </source>
</evidence>
<dbReference type="AlphaFoldDB" id="A0A0D5NHG3"/>
<dbReference type="Pfam" id="PF01841">
    <property type="entry name" value="Transglut_core"/>
    <property type="match status" value="1"/>
</dbReference>
<accession>A0A0D5NHG3</accession>
<keyword evidence="2" id="KW-0472">Membrane</keyword>
<dbReference type="SMART" id="SM00460">
    <property type="entry name" value="TGc"/>
    <property type="match status" value="1"/>
</dbReference>
<dbReference type="InterPro" id="IPR002931">
    <property type="entry name" value="Transglutaminase-like"/>
</dbReference>
<dbReference type="PANTHER" id="PTHR42736:SF1">
    <property type="entry name" value="PROTEIN-GLUTAMINE GAMMA-GLUTAMYLTRANSFERASE"/>
    <property type="match status" value="1"/>
</dbReference>
<keyword evidence="5" id="KW-1185">Reference proteome</keyword>
<feature type="region of interest" description="Disordered" evidence="1">
    <location>
        <begin position="1"/>
        <end position="29"/>
    </location>
</feature>
<feature type="transmembrane region" description="Helical" evidence="2">
    <location>
        <begin position="109"/>
        <end position="129"/>
    </location>
</feature>
<sequence length="1046" mass="109902">MRRNDKSAQQEGQSRFTAEPKRKAAGPGPVAADAAKCVDTVIPSQTMIPAGLKRRAPMPERRTHSASVRELMGGFMPLGLRAAASLLLLGLFAEWLLPLQSVPGWSEPHRLIALIVAAAGFLAIGLFILPWPVAMLLNGLMCAVFTAASVPELGSSLPERVLQLPGQIWQDTGHLLHGGLLAMSDSLKMMLLFAGLAMLSTALQSLVWIRQWGLGLMFLTASYLLALYAWFGLDPLDALLRIFAEGLLLAALLTPARIRRIAGSELHGRKLAGSGIYGRRHAGGENFGRIQELASGPFNSAASAAPGVPAADNQAPLTSSPPSGGRSAERPLSQGYMPPLRWWAASLAVVVLLTACGAAFAADKQRISQPAAWAVHAQDRIRETIESSARQELGGSGYGMSGIGPALSGYGVDDRMLGAPLTLDETPVFIGVSPLPLYWRGETKAVYDGRGWSEDGRLMKKLEIEPHSVGTAAQSSDNREGSVVTQTVRMAAPARGMPLFAAGTEARVLQLQTAPPQRNLTAYLQDVNSGALYPASASAAISAYAIQSVLPVTDPERLRQSGDGEANTAAEREDETGLLPYIQLPAALPDRVGELAGQIVQAAGTNRYDQVKAVEHFLKSRYSYTTADTSLPASGEDLADRFLFEQKQGYCVHFSTAMAVMLRTQGIPVRWVKGFAAGEQTADGGMDIQAGPKTSGADRADLAAGQAGHTYLVRAKDAHAWVEVYFPGAGWVPFDPTPGFAQPVPAEAASALAGRPASLPDGWDMAVPDAEPAWFGEPGSGMIGAVRSSLLHAAELAASAAASGTRLAAWAASEPAAAIAAVAAALALAAALGSRRLRGLLALALALRRYRRAVAAAAAAAAQRSPTPAPAGPAQPGSVPLASHSPVSASVPLASHSPVSASVLPASQSPQPAPAPLPPRGGSGSRRAADPRAAFLAAAGALWRLLHRRLGSPPLQRTVRGYAAALAASLPPPQADALQRLARWDEAARYDRPDRWIGPAPDDLEAAAARLLAGRTYRSPAQKRIEREQTANNKHIEAGHRNRPSL</sequence>
<dbReference type="KEGG" id="pbj:VN24_06935"/>
<gene>
    <name evidence="4" type="ORF">VN24_06935</name>
</gene>
<name>A0A0D5NHG3_9BACL</name>
<feature type="transmembrane region" description="Helical" evidence="2">
    <location>
        <begin position="189"/>
        <end position="209"/>
    </location>
</feature>
<reference evidence="4 5" key="1">
    <citation type="journal article" date="2015" name="J. Biotechnol.">
        <title>Complete genome sequence of Paenibacillus beijingensis 7188(T) (=DSM 24997(T)), a novel rhizobacterium from jujube garden soil.</title>
        <authorList>
            <person name="Kwak Y."/>
            <person name="Shin J.H."/>
        </authorList>
    </citation>
    <scope>NUCLEOTIDE SEQUENCE [LARGE SCALE GENOMIC DNA]</scope>
    <source>
        <strain evidence="4 5">DSM 24997</strain>
    </source>
</reference>
<feature type="region of interest" description="Disordered" evidence="1">
    <location>
        <begin position="1015"/>
        <end position="1046"/>
    </location>
</feature>
<feature type="transmembrane region" description="Helical" evidence="2">
    <location>
        <begin position="340"/>
        <end position="362"/>
    </location>
</feature>
<dbReference type="PANTHER" id="PTHR42736">
    <property type="entry name" value="PROTEIN-GLUTAMINE GAMMA-GLUTAMYLTRANSFERASE"/>
    <property type="match status" value="1"/>
</dbReference>
<reference evidence="5" key="2">
    <citation type="submission" date="2015-03" db="EMBL/GenBank/DDBJ databases">
        <title>Genome sequence of Paenibacillus beijingensis strain DSM 24997T.</title>
        <authorList>
            <person name="Kwak Y."/>
            <person name="Shin J.-H."/>
        </authorList>
    </citation>
    <scope>NUCLEOTIDE SEQUENCE [LARGE SCALE GENOMIC DNA]</scope>
    <source>
        <strain evidence="5">DSM 24997</strain>
    </source>
</reference>
<dbReference type="HOGENOM" id="CLU_291673_0_0_9"/>
<feature type="compositionally biased region" description="Basic and acidic residues" evidence="1">
    <location>
        <begin position="1023"/>
        <end position="1040"/>
    </location>
</feature>
<proteinExistence type="predicted"/>
<dbReference type="InterPro" id="IPR052901">
    <property type="entry name" value="Bact_TGase-like"/>
</dbReference>
<feature type="compositionally biased region" description="Low complexity" evidence="1">
    <location>
        <begin position="874"/>
        <end position="886"/>
    </location>
</feature>
<keyword evidence="2" id="KW-0812">Transmembrane</keyword>
<feature type="region of interest" description="Disordered" evidence="1">
    <location>
        <begin position="304"/>
        <end position="331"/>
    </location>
</feature>
<feature type="region of interest" description="Disordered" evidence="1">
    <location>
        <begin position="900"/>
        <end position="929"/>
    </location>
</feature>
<evidence type="ECO:0000256" key="2">
    <source>
        <dbReference type="SAM" id="Phobius"/>
    </source>
</evidence>
<feature type="region of interest" description="Disordered" evidence="1">
    <location>
        <begin position="861"/>
        <end position="886"/>
    </location>
</feature>
<feature type="compositionally biased region" description="Low complexity" evidence="1">
    <location>
        <begin position="900"/>
        <end position="910"/>
    </location>
</feature>
<dbReference type="OrthoDB" id="9804872at2"/>
<dbReference type="PATRIC" id="fig|1126833.4.peg.1520"/>
<dbReference type="InterPro" id="IPR038765">
    <property type="entry name" value="Papain-like_cys_pep_sf"/>
</dbReference>
<evidence type="ECO:0000259" key="3">
    <source>
        <dbReference type="SMART" id="SM00460"/>
    </source>
</evidence>
<feature type="transmembrane region" description="Helical" evidence="2">
    <location>
        <begin position="78"/>
        <end position="97"/>
    </location>
</feature>
<feature type="transmembrane region" description="Helical" evidence="2">
    <location>
        <begin position="216"/>
        <end position="233"/>
    </location>
</feature>
<keyword evidence="2" id="KW-1133">Transmembrane helix</keyword>
<dbReference type="STRING" id="1126833.VN24_06935"/>
<organism evidence="4 5">
    <name type="scientific">Paenibacillus beijingensis</name>
    <dbReference type="NCBI Taxonomy" id="1126833"/>
    <lineage>
        <taxon>Bacteria</taxon>
        <taxon>Bacillati</taxon>
        <taxon>Bacillota</taxon>
        <taxon>Bacilli</taxon>
        <taxon>Bacillales</taxon>
        <taxon>Paenibacillaceae</taxon>
        <taxon>Paenibacillus</taxon>
    </lineage>
</organism>
<dbReference type="Proteomes" id="UP000032633">
    <property type="component" value="Chromosome"/>
</dbReference>
<evidence type="ECO:0000256" key="1">
    <source>
        <dbReference type="SAM" id="MobiDB-lite"/>
    </source>
</evidence>
<dbReference type="EMBL" id="CP011058">
    <property type="protein sequence ID" value="AJY74358.1"/>
    <property type="molecule type" value="Genomic_DNA"/>
</dbReference>
<dbReference type="SUPFAM" id="SSF54001">
    <property type="entry name" value="Cysteine proteinases"/>
    <property type="match status" value="1"/>
</dbReference>
<feature type="domain" description="Transglutaminase-like" evidence="3">
    <location>
        <begin position="643"/>
        <end position="738"/>
    </location>
</feature>
<dbReference type="RefSeq" id="WP_045669793.1">
    <property type="nucleotide sequence ID" value="NZ_CP011058.1"/>
</dbReference>
<dbReference type="Gene3D" id="3.10.620.30">
    <property type="match status" value="1"/>
</dbReference>
<protein>
    <recommendedName>
        <fullName evidence="3">Transglutaminase-like domain-containing protein</fullName>
    </recommendedName>
</protein>